<evidence type="ECO:0000313" key="6">
    <source>
        <dbReference type="EMBL" id="GEM78869.1"/>
    </source>
</evidence>
<dbReference type="InterPro" id="IPR036388">
    <property type="entry name" value="WH-like_DNA-bd_sf"/>
</dbReference>
<dbReference type="Pfam" id="PF03466">
    <property type="entry name" value="LysR_substrate"/>
    <property type="match status" value="1"/>
</dbReference>
<evidence type="ECO:0000256" key="1">
    <source>
        <dbReference type="ARBA" id="ARBA00009437"/>
    </source>
</evidence>
<proteinExistence type="inferred from homology"/>
<dbReference type="PANTHER" id="PTHR30537:SF5">
    <property type="entry name" value="HTH-TYPE TRANSCRIPTIONAL ACTIVATOR TTDR-RELATED"/>
    <property type="match status" value="1"/>
</dbReference>
<keyword evidence="7" id="KW-1185">Reference proteome</keyword>
<comment type="caution">
    <text evidence="6">The sequence shown here is derived from an EMBL/GenBank/DDBJ whole genome shotgun (WGS) entry which is preliminary data.</text>
</comment>
<dbReference type="GO" id="GO:0006351">
    <property type="term" value="P:DNA-templated transcription"/>
    <property type="evidence" value="ECO:0007669"/>
    <property type="project" value="TreeGrafter"/>
</dbReference>
<dbReference type="InterPro" id="IPR005119">
    <property type="entry name" value="LysR_subst-bd"/>
</dbReference>
<dbReference type="Gene3D" id="1.10.10.10">
    <property type="entry name" value="Winged helix-like DNA-binding domain superfamily/Winged helix DNA-binding domain"/>
    <property type="match status" value="1"/>
</dbReference>
<dbReference type="PROSITE" id="PS50931">
    <property type="entry name" value="HTH_LYSR"/>
    <property type="match status" value="1"/>
</dbReference>
<dbReference type="Gene3D" id="3.40.190.290">
    <property type="match status" value="1"/>
</dbReference>
<evidence type="ECO:0000256" key="4">
    <source>
        <dbReference type="ARBA" id="ARBA00023163"/>
    </source>
</evidence>
<dbReference type="OrthoDB" id="9815676at2"/>
<dbReference type="Proteomes" id="UP000321113">
    <property type="component" value="Unassembled WGS sequence"/>
</dbReference>
<organism evidence="6 7">
    <name type="scientific">Vibrio superstes NBRC 103154</name>
    <dbReference type="NCBI Taxonomy" id="1219062"/>
    <lineage>
        <taxon>Bacteria</taxon>
        <taxon>Pseudomonadati</taxon>
        <taxon>Pseudomonadota</taxon>
        <taxon>Gammaproteobacteria</taxon>
        <taxon>Vibrionales</taxon>
        <taxon>Vibrionaceae</taxon>
        <taxon>Vibrio</taxon>
    </lineage>
</organism>
<dbReference type="SUPFAM" id="SSF53850">
    <property type="entry name" value="Periplasmic binding protein-like II"/>
    <property type="match status" value="1"/>
</dbReference>
<feature type="domain" description="HTH lysR-type" evidence="5">
    <location>
        <begin position="1"/>
        <end position="60"/>
    </location>
</feature>
<accession>A0A511QNG2</accession>
<name>A0A511QNG2_9VIBR</name>
<dbReference type="EMBL" id="BJXK01000004">
    <property type="protein sequence ID" value="GEM78869.1"/>
    <property type="molecule type" value="Genomic_DNA"/>
</dbReference>
<dbReference type="GO" id="GO:0003700">
    <property type="term" value="F:DNA-binding transcription factor activity"/>
    <property type="evidence" value="ECO:0007669"/>
    <property type="project" value="InterPro"/>
</dbReference>
<evidence type="ECO:0000313" key="7">
    <source>
        <dbReference type="Proteomes" id="UP000321113"/>
    </source>
</evidence>
<protein>
    <submittedName>
        <fullName evidence="6">Transcriptional regulator</fullName>
    </submittedName>
</protein>
<evidence type="ECO:0000259" key="5">
    <source>
        <dbReference type="PROSITE" id="PS50931"/>
    </source>
</evidence>
<reference evidence="6 7" key="1">
    <citation type="submission" date="2019-07" db="EMBL/GenBank/DDBJ databases">
        <title>Whole genome shotgun sequence of Vibrio superstes NBRC 103154.</title>
        <authorList>
            <person name="Hosoyama A."/>
            <person name="Uohara A."/>
            <person name="Ohji S."/>
            <person name="Ichikawa N."/>
        </authorList>
    </citation>
    <scope>NUCLEOTIDE SEQUENCE [LARGE SCALE GENOMIC DNA]</scope>
    <source>
        <strain evidence="6 7">NBRC 103154</strain>
    </source>
</reference>
<sequence>MKSLFDDLNYFLLVVEYGSITKLSNKHNLSATTISRRIALLEDELKVELFSRNGRQLVLTKEGRKFYSSLAQPFSDIRDSLDKLLLNNATITGNLLVSMPAFFYREAMVKVLTEFNKKYPTINIEVDTNYYKNELPENMDLSFIIGTPASQDMISRKITELEMSLIAINDGNAYSITQEYFDSKHFIAARKGLTYSVISQDNERITLNKFLDKQVVVNNADLILESLYNYEGYSYLPTLLLRNGFDHTKFQKITLLNDHSSIPVSAIYRSRSNIPAALRALIDFTVAYFQDHSDSDSQA</sequence>
<dbReference type="SUPFAM" id="SSF46785">
    <property type="entry name" value="Winged helix' DNA-binding domain"/>
    <property type="match status" value="1"/>
</dbReference>
<dbReference type="Pfam" id="PF00126">
    <property type="entry name" value="HTH_1"/>
    <property type="match status" value="1"/>
</dbReference>
<dbReference type="InterPro" id="IPR036390">
    <property type="entry name" value="WH_DNA-bd_sf"/>
</dbReference>
<dbReference type="AlphaFoldDB" id="A0A511QNG2"/>
<dbReference type="InterPro" id="IPR058163">
    <property type="entry name" value="LysR-type_TF_proteobact-type"/>
</dbReference>
<comment type="similarity">
    <text evidence="1">Belongs to the LysR transcriptional regulatory family.</text>
</comment>
<keyword evidence="4" id="KW-0804">Transcription</keyword>
<evidence type="ECO:0000256" key="3">
    <source>
        <dbReference type="ARBA" id="ARBA00023125"/>
    </source>
</evidence>
<dbReference type="InterPro" id="IPR000847">
    <property type="entry name" value="LysR_HTH_N"/>
</dbReference>
<dbReference type="RefSeq" id="WP_119008690.1">
    <property type="nucleotide sequence ID" value="NZ_BJXK01000004.1"/>
</dbReference>
<gene>
    <name evidence="6" type="ORF">VSU01S_11140</name>
</gene>
<keyword evidence="3" id="KW-0238">DNA-binding</keyword>
<keyword evidence="2" id="KW-0805">Transcription regulation</keyword>
<evidence type="ECO:0000256" key="2">
    <source>
        <dbReference type="ARBA" id="ARBA00023015"/>
    </source>
</evidence>
<dbReference type="PANTHER" id="PTHR30537">
    <property type="entry name" value="HTH-TYPE TRANSCRIPTIONAL REGULATOR"/>
    <property type="match status" value="1"/>
</dbReference>
<dbReference type="GO" id="GO:0043565">
    <property type="term" value="F:sequence-specific DNA binding"/>
    <property type="evidence" value="ECO:0007669"/>
    <property type="project" value="TreeGrafter"/>
</dbReference>